<feature type="domain" description="M23ase beta-sheet core" evidence="1">
    <location>
        <begin position="143"/>
        <end position="238"/>
    </location>
</feature>
<name>A0A0G3HBP4_9CORY</name>
<proteinExistence type="predicted"/>
<sequence>MGKSSQCQVAGKHRKSSTLQSTTGRVAFVAITSATVAGAGAAIATAETPAQAGTVAPQIELTGLTDAIPAGSSAPQTLALAEYKPVAGLDLQLTKAIDAATEHSLAFSSVDPAAQLSSFAGGKVAKPANGILSSGFGMRWGAMHAGIDIANAVGTPIFAVMDGTVIDSGPAQGYGQWIRILHDDGSVSVYGHMETLNVGVGQRVAAGQLIAGMGSRGFSTGPHLHFEIHPAGMGAVDPAPWLAARGIGL</sequence>
<dbReference type="EC" id="3.4.24.-" evidence="2"/>
<dbReference type="OrthoDB" id="1099523at2"/>
<dbReference type="GO" id="GO:0004222">
    <property type="term" value="F:metalloendopeptidase activity"/>
    <property type="evidence" value="ECO:0007669"/>
    <property type="project" value="TreeGrafter"/>
</dbReference>
<dbReference type="SUPFAM" id="SSF51261">
    <property type="entry name" value="Duplicated hybrid motif"/>
    <property type="match status" value="1"/>
</dbReference>
<dbReference type="Pfam" id="PF01551">
    <property type="entry name" value="Peptidase_M23"/>
    <property type="match status" value="1"/>
</dbReference>
<dbReference type="AlphaFoldDB" id="A0A0G3HBP4"/>
<dbReference type="PANTHER" id="PTHR21666">
    <property type="entry name" value="PEPTIDASE-RELATED"/>
    <property type="match status" value="1"/>
</dbReference>
<dbReference type="Gene3D" id="2.70.70.10">
    <property type="entry name" value="Glucose Permease (Domain IIA)"/>
    <property type="match status" value="1"/>
</dbReference>
<keyword evidence="3" id="KW-1185">Reference proteome</keyword>
<gene>
    <name evidence="2" type="primary">mepA</name>
    <name evidence="2" type="ORF">CUTER_03380</name>
</gene>
<organism evidence="2 3">
    <name type="scientific">Corynebacterium uterequi</name>
    <dbReference type="NCBI Taxonomy" id="1072256"/>
    <lineage>
        <taxon>Bacteria</taxon>
        <taxon>Bacillati</taxon>
        <taxon>Actinomycetota</taxon>
        <taxon>Actinomycetes</taxon>
        <taxon>Mycobacteriales</taxon>
        <taxon>Corynebacteriaceae</taxon>
        <taxon>Corynebacterium</taxon>
    </lineage>
</organism>
<dbReference type="InterPro" id="IPR016047">
    <property type="entry name" value="M23ase_b-sheet_dom"/>
</dbReference>
<dbReference type="EMBL" id="CP011546">
    <property type="protein sequence ID" value="AKK10684.1"/>
    <property type="molecule type" value="Genomic_DNA"/>
</dbReference>
<reference evidence="3" key="2">
    <citation type="submission" date="2015-05" db="EMBL/GenBank/DDBJ databases">
        <title>Complete genome sequence of Corynebacterium uterequi DSM 45634, isolated from the uterus of a maiden mare.</title>
        <authorList>
            <person name="Ruckert C."/>
            <person name="Albersmeier A."/>
            <person name="Winkler A."/>
            <person name="Tauch A."/>
        </authorList>
    </citation>
    <scope>NUCLEOTIDE SEQUENCE [LARGE SCALE GENOMIC DNA]</scope>
    <source>
        <strain evidence="3">DSM 45634</strain>
    </source>
</reference>
<dbReference type="PANTHER" id="PTHR21666:SF270">
    <property type="entry name" value="MUREIN HYDROLASE ACTIVATOR ENVC"/>
    <property type="match status" value="1"/>
</dbReference>
<dbReference type="RefSeq" id="WP_047259228.1">
    <property type="nucleotide sequence ID" value="NZ_CP011546.1"/>
</dbReference>
<evidence type="ECO:0000313" key="2">
    <source>
        <dbReference type="EMBL" id="AKK10684.1"/>
    </source>
</evidence>
<dbReference type="KEGG" id="cut:CUTER_03380"/>
<reference evidence="2 3" key="1">
    <citation type="journal article" date="2015" name="Genome Announc.">
        <title>Virulence Factor Genes Detected in the Complete Genome Sequence of Corynebacterium uterequi DSM 45634, Isolated from the Uterus of a Maiden Mare.</title>
        <authorList>
            <person name="Ruckert C."/>
            <person name="Kriete M."/>
            <person name="Jaenicke S."/>
            <person name="Winkler A."/>
            <person name="Tauch A."/>
        </authorList>
    </citation>
    <scope>NUCLEOTIDE SEQUENCE [LARGE SCALE GENOMIC DNA]</scope>
    <source>
        <strain evidence="2 3">DSM 45634</strain>
    </source>
</reference>
<dbReference type="STRING" id="1072256.CUTER_03380"/>
<dbReference type="CDD" id="cd12797">
    <property type="entry name" value="M23_peptidase"/>
    <property type="match status" value="1"/>
</dbReference>
<dbReference type="Proteomes" id="UP000035548">
    <property type="component" value="Chromosome"/>
</dbReference>
<accession>A0A0G3HBP4</accession>
<protein>
    <submittedName>
        <fullName evidence="2">Peptidase family M23</fullName>
        <ecNumber evidence="2">3.4.24.-</ecNumber>
    </submittedName>
</protein>
<evidence type="ECO:0000313" key="3">
    <source>
        <dbReference type="Proteomes" id="UP000035548"/>
    </source>
</evidence>
<evidence type="ECO:0000259" key="1">
    <source>
        <dbReference type="Pfam" id="PF01551"/>
    </source>
</evidence>
<keyword evidence="2" id="KW-0378">Hydrolase</keyword>
<dbReference type="InterPro" id="IPR011055">
    <property type="entry name" value="Dup_hybrid_motif"/>
</dbReference>
<dbReference type="InterPro" id="IPR050570">
    <property type="entry name" value="Cell_wall_metabolism_enzyme"/>
</dbReference>
<dbReference type="PATRIC" id="fig|1072256.5.peg.671"/>